<dbReference type="RefSeq" id="WP_310926560.1">
    <property type="nucleotide sequence ID" value="NZ_JAMQOQ010000001.1"/>
</dbReference>
<evidence type="ECO:0000313" key="4">
    <source>
        <dbReference type="EMBL" id="MDS0292717.1"/>
    </source>
</evidence>
<feature type="region of interest" description="Disordered" evidence="1">
    <location>
        <begin position="1"/>
        <end position="39"/>
    </location>
</feature>
<sequence>MRSSASASSPADDEGAGEEAAFDEEFDPDAPLQPDSGGRNRKRAVLAVLPFLGIGLACVLLLLGWGLEPLWAFAILPPILFCSALAYIVFSSDFLEDRT</sequence>
<feature type="transmembrane region" description="Helical" evidence="2">
    <location>
        <begin position="71"/>
        <end position="90"/>
    </location>
</feature>
<evidence type="ECO:0000313" key="5">
    <source>
        <dbReference type="Proteomes" id="UP001254813"/>
    </source>
</evidence>
<dbReference type="InterPro" id="IPR058455">
    <property type="entry name" value="DUF8142"/>
</dbReference>
<dbReference type="EMBL" id="JAMQOQ010000001">
    <property type="protein sequence ID" value="MDS0292717.1"/>
    <property type="molecule type" value="Genomic_DNA"/>
</dbReference>
<keyword evidence="2" id="KW-0472">Membrane</keyword>
<gene>
    <name evidence="4" type="ORF">NDI79_00875</name>
</gene>
<evidence type="ECO:0000256" key="1">
    <source>
        <dbReference type="SAM" id="MobiDB-lite"/>
    </source>
</evidence>
<keyword evidence="2" id="KW-0812">Transmembrane</keyword>
<keyword evidence="2" id="KW-1133">Transmembrane helix</keyword>
<dbReference type="Proteomes" id="UP001254813">
    <property type="component" value="Unassembled WGS sequence"/>
</dbReference>
<protein>
    <recommendedName>
        <fullName evidence="3">DUF8142 domain-containing protein</fullName>
    </recommendedName>
</protein>
<dbReference type="Pfam" id="PF26465">
    <property type="entry name" value="DUF8142"/>
    <property type="match status" value="1"/>
</dbReference>
<feature type="compositionally biased region" description="Acidic residues" evidence="1">
    <location>
        <begin position="11"/>
        <end position="28"/>
    </location>
</feature>
<keyword evidence="5" id="KW-1185">Reference proteome</keyword>
<comment type="caution">
    <text evidence="4">The sequence shown here is derived from an EMBL/GenBank/DDBJ whole genome shotgun (WGS) entry which is preliminary data.</text>
</comment>
<evidence type="ECO:0000256" key="2">
    <source>
        <dbReference type="SAM" id="Phobius"/>
    </source>
</evidence>
<feature type="transmembrane region" description="Helical" evidence="2">
    <location>
        <begin position="44"/>
        <end position="65"/>
    </location>
</feature>
<accession>A0ABU2FW11</accession>
<name>A0ABU2FW11_9EURY</name>
<organism evidence="4 5">
    <name type="scientific">Halogeometricum luteum</name>
    <dbReference type="NCBI Taxonomy" id="2950537"/>
    <lineage>
        <taxon>Archaea</taxon>
        <taxon>Methanobacteriati</taxon>
        <taxon>Methanobacteriota</taxon>
        <taxon>Stenosarchaea group</taxon>
        <taxon>Halobacteria</taxon>
        <taxon>Halobacteriales</taxon>
        <taxon>Haloferacaceae</taxon>
        <taxon>Halogeometricum</taxon>
    </lineage>
</organism>
<evidence type="ECO:0000259" key="3">
    <source>
        <dbReference type="Pfam" id="PF26465"/>
    </source>
</evidence>
<proteinExistence type="predicted"/>
<feature type="compositionally biased region" description="Low complexity" evidence="1">
    <location>
        <begin position="1"/>
        <end position="10"/>
    </location>
</feature>
<reference evidence="4 5" key="1">
    <citation type="submission" date="2022-06" db="EMBL/GenBank/DDBJ databases">
        <title>Halogeometricum sp. a new haloarchaeum isolate from saline soil.</title>
        <authorList>
            <person name="Strakova D."/>
            <person name="Galisteo C."/>
            <person name="Sanchez-Porro C."/>
            <person name="Ventosa A."/>
        </authorList>
    </citation>
    <scope>NUCLEOTIDE SEQUENCE [LARGE SCALE GENOMIC DNA]</scope>
    <source>
        <strain evidence="5">S3BR25-2</strain>
    </source>
</reference>
<feature type="domain" description="DUF8142" evidence="3">
    <location>
        <begin position="21"/>
        <end position="99"/>
    </location>
</feature>